<evidence type="ECO:0000256" key="6">
    <source>
        <dbReference type="ARBA" id="ARBA00022490"/>
    </source>
</evidence>
<keyword evidence="15" id="KW-1185">Reference proteome</keyword>
<proteinExistence type="inferred from homology"/>
<dbReference type="InterPro" id="IPR005955">
    <property type="entry name" value="GST_Zeta"/>
</dbReference>
<dbReference type="GO" id="GO:0004364">
    <property type="term" value="F:glutathione transferase activity"/>
    <property type="evidence" value="ECO:0007669"/>
    <property type="project" value="UniProtKB-EC"/>
</dbReference>
<reference evidence="14" key="1">
    <citation type="submission" date="2021-02" db="EMBL/GenBank/DDBJ databases">
        <authorList>
            <person name="Nowell W R."/>
        </authorList>
    </citation>
    <scope>NUCLEOTIDE SEQUENCE</scope>
    <source>
        <strain evidence="14">Ploen Becks lab</strain>
    </source>
</reference>
<evidence type="ECO:0008006" key="16">
    <source>
        <dbReference type="Google" id="ProtNLM"/>
    </source>
</evidence>
<evidence type="ECO:0000256" key="1">
    <source>
        <dbReference type="ARBA" id="ARBA00001622"/>
    </source>
</evidence>
<dbReference type="CDD" id="cd03042">
    <property type="entry name" value="GST_N_Zeta"/>
    <property type="match status" value="1"/>
</dbReference>
<comment type="pathway">
    <text evidence="4">Amino-acid degradation; L-phenylalanine degradation; acetoacetate and fumarate from L-phenylalanine: step 5/6.</text>
</comment>
<dbReference type="SFLD" id="SFLDS00019">
    <property type="entry name" value="Glutathione_Transferase_(cytos"/>
    <property type="match status" value="1"/>
</dbReference>
<comment type="cofactor">
    <cofactor evidence="2">
        <name>glutathione</name>
        <dbReference type="ChEBI" id="CHEBI:57925"/>
    </cofactor>
</comment>
<evidence type="ECO:0000256" key="4">
    <source>
        <dbReference type="ARBA" id="ARBA00004671"/>
    </source>
</evidence>
<dbReference type="FunFam" id="3.40.30.10:FF:000041">
    <property type="entry name" value="Maleylacetoacetate isomerase isoform 1"/>
    <property type="match status" value="1"/>
</dbReference>
<evidence type="ECO:0000259" key="13">
    <source>
        <dbReference type="PROSITE" id="PS50405"/>
    </source>
</evidence>
<dbReference type="GO" id="GO:0006749">
    <property type="term" value="P:glutathione metabolic process"/>
    <property type="evidence" value="ECO:0007669"/>
    <property type="project" value="TreeGrafter"/>
</dbReference>
<dbReference type="PANTHER" id="PTHR42673:SF4">
    <property type="entry name" value="MALEYLACETOACETATE ISOMERASE"/>
    <property type="match status" value="1"/>
</dbReference>
<dbReference type="SUPFAM" id="SSF52833">
    <property type="entry name" value="Thioredoxin-like"/>
    <property type="match status" value="1"/>
</dbReference>
<dbReference type="SUPFAM" id="SSF47616">
    <property type="entry name" value="GST C-terminal domain-like"/>
    <property type="match status" value="1"/>
</dbReference>
<dbReference type="PROSITE" id="PS50404">
    <property type="entry name" value="GST_NTER"/>
    <property type="match status" value="1"/>
</dbReference>
<dbReference type="CDD" id="cd03191">
    <property type="entry name" value="GST_C_Zeta"/>
    <property type="match status" value="1"/>
</dbReference>
<comment type="similarity">
    <text evidence="5">Belongs to the GST superfamily. Zeta family.</text>
</comment>
<feature type="domain" description="GST C-terminal" evidence="13">
    <location>
        <begin position="93"/>
        <end position="218"/>
    </location>
</feature>
<evidence type="ECO:0000313" key="15">
    <source>
        <dbReference type="Proteomes" id="UP000663879"/>
    </source>
</evidence>
<dbReference type="GO" id="GO:0006572">
    <property type="term" value="P:L-tyrosine catabolic process"/>
    <property type="evidence" value="ECO:0007669"/>
    <property type="project" value="UniProtKB-KW"/>
</dbReference>
<dbReference type="InterPro" id="IPR004045">
    <property type="entry name" value="Glutathione_S-Trfase_N"/>
</dbReference>
<sequence length="223" mass="25884">MNSEKPILYNYFRSSSSWRVRIALELKKIEYEYKPINLIKEGGEQFTEEYTKINPKQEVPALKIDGQLLVQSLPIIEYLDETRPDGVQLIPKDPIKRVKARIIAEIINSGIQPYQNANVIKKIAQETQSEEKKMEWIKFYLTKGFRAIESALVESSGKYCVGDEITIADLCLVPQVYSAFRFNIDLTDFPNVRRVYTELEKVPEFIKAHAHRQIDTPSELREN</sequence>
<comment type="caution">
    <text evidence="14">The sequence shown here is derived from an EMBL/GenBank/DDBJ whole genome shotgun (WGS) entry which is preliminary data.</text>
</comment>
<dbReference type="InterPro" id="IPR004046">
    <property type="entry name" value="GST_C"/>
</dbReference>
<comment type="catalytic activity">
    <reaction evidence="1">
        <text>4-maleylacetoacetate = 4-fumarylacetoacetate</text>
        <dbReference type="Rhea" id="RHEA:14817"/>
        <dbReference type="ChEBI" id="CHEBI:17105"/>
        <dbReference type="ChEBI" id="CHEBI:18034"/>
        <dbReference type="EC" id="5.2.1.2"/>
    </reaction>
</comment>
<dbReference type="GO" id="GO:0006559">
    <property type="term" value="P:L-phenylalanine catabolic process"/>
    <property type="evidence" value="ECO:0007669"/>
    <property type="project" value="UniProtKB-UniPathway"/>
</dbReference>
<evidence type="ECO:0000313" key="14">
    <source>
        <dbReference type="EMBL" id="CAF0820943.1"/>
    </source>
</evidence>
<evidence type="ECO:0000256" key="3">
    <source>
        <dbReference type="ARBA" id="ARBA00004496"/>
    </source>
</evidence>
<organism evidence="14 15">
    <name type="scientific">Brachionus calyciflorus</name>
    <dbReference type="NCBI Taxonomy" id="104777"/>
    <lineage>
        <taxon>Eukaryota</taxon>
        <taxon>Metazoa</taxon>
        <taxon>Spiralia</taxon>
        <taxon>Gnathifera</taxon>
        <taxon>Rotifera</taxon>
        <taxon>Eurotatoria</taxon>
        <taxon>Monogononta</taxon>
        <taxon>Pseudotrocha</taxon>
        <taxon>Ploima</taxon>
        <taxon>Brachionidae</taxon>
        <taxon>Brachionus</taxon>
    </lineage>
</organism>
<dbReference type="PROSITE" id="PS50405">
    <property type="entry name" value="GST_CTER"/>
    <property type="match status" value="1"/>
</dbReference>
<evidence type="ECO:0000256" key="8">
    <source>
        <dbReference type="ARBA" id="ARBA00022878"/>
    </source>
</evidence>
<dbReference type="FunFam" id="1.20.1050.10:FF:000010">
    <property type="entry name" value="Maleylacetoacetate isomerase isoform 1"/>
    <property type="match status" value="1"/>
</dbReference>
<dbReference type="NCBIfam" id="TIGR01262">
    <property type="entry name" value="maiA"/>
    <property type="match status" value="1"/>
</dbReference>
<keyword evidence="9" id="KW-0585">Phenylalanine catabolism</keyword>
<dbReference type="OrthoDB" id="202840at2759"/>
<accession>A0A813U306</accession>
<dbReference type="Gene3D" id="3.40.30.10">
    <property type="entry name" value="Glutaredoxin"/>
    <property type="match status" value="1"/>
</dbReference>
<dbReference type="Pfam" id="PF14497">
    <property type="entry name" value="GST_C_3"/>
    <property type="match status" value="1"/>
</dbReference>
<evidence type="ECO:0000256" key="7">
    <source>
        <dbReference type="ARBA" id="ARBA00022679"/>
    </source>
</evidence>
<dbReference type="UniPathway" id="UPA00139">
    <property type="reaction ID" value="UER00340"/>
</dbReference>
<dbReference type="SFLD" id="SFLDG00358">
    <property type="entry name" value="Main_(cytGST)"/>
    <property type="match status" value="1"/>
</dbReference>
<dbReference type="InterPro" id="IPR010987">
    <property type="entry name" value="Glutathione-S-Trfase_C-like"/>
</dbReference>
<dbReference type="AlphaFoldDB" id="A0A813U306"/>
<keyword evidence="7" id="KW-0808">Transferase</keyword>
<dbReference type="InterPro" id="IPR034333">
    <property type="entry name" value="GST_Zeta_N"/>
</dbReference>
<protein>
    <recommendedName>
        <fullName evidence="16">Maleylacetoacetate isomerase</fullName>
    </recommendedName>
</protein>
<evidence type="ECO:0000256" key="5">
    <source>
        <dbReference type="ARBA" id="ARBA00010007"/>
    </source>
</evidence>
<dbReference type="Proteomes" id="UP000663879">
    <property type="component" value="Unassembled WGS sequence"/>
</dbReference>
<dbReference type="Pfam" id="PF13409">
    <property type="entry name" value="GST_N_2"/>
    <property type="match status" value="1"/>
</dbReference>
<evidence type="ECO:0000256" key="11">
    <source>
        <dbReference type="ARBA" id="ARBA00047960"/>
    </source>
</evidence>
<dbReference type="InterPro" id="IPR036282">
    <property type="entry name" value="Glutathione-S-Trfase_C_sf"/>
</dbReference>
<comment type="subcellular location">
    <subcellularLocation>
        <location evidence="3">Cytoplasm</location>
    </subcellularLocation>
</comment>
<dbReference type="EMBL" id="CAJNOC010000955">
    <property type="protein sequence ID" value="CAF0820943.1"/>
    <property type="molecule type" value="Genomic_DNA"/>
</dbReference>
<evidence type="ECO:0000256" key="9">
    <source>
        <dbReference type="ARBA" id="ARBA00023232"/>
    </source>
</evidence>
<name>A0A813U306_9BILA</name>
<dbReference type="InterPro" id="IPR036249">
    <property type="entry name" value="Thioredoxin-like_sf"/>
</dbReference>
<dbReference type="InterPro" id="IPR040079">
    <property type="entry name" value="Glutathione_S-Trfase"/>
</dbReference>
<comment type="catalytic activity">
    <reaction evidence="11">
        <text>RX + glutathione = an S-substituted glutathione + a halide anion + H(+)</text>
        <dbReference type="Rhea" id="RHEA:16437"/>
        <dbReference type="ChEBI" id="CHEBI:15378"/>
        <dbReference type="ChEBI" id="CHEBI:16042"/>
        <dbReference type="ChEBI" id="CHEBI:17792"/>
        <dbReference type="ChEBI" id="CHEBI:57925"/>
        <dbReference type="ChEBI" id="CHEBI:90779"/>
        <dbReference type="EC" id="2.5.1.18"/>
    </reaction>
</comment>
<evidence type="ECO:0000259" key="12">
    <source>
        <dbReference type="PROSITE" id="PS50404"/>
    </source>
</evidence>
<feature type="domain" description="GST N-terminal" evidence="12">
    <location>
        <begin position="4"/>
        <end position="87"/>
    </location>
</feature>
<dbReference type="GO" id="GO:0016034">
    <property type="term" value="F:maleylacetoacetate isomerase activity"/>
    <property type="evidence" value="ECO:0007669"/>
    <property type="project" value="UniProtKB-EC"/>
</dbReference>
<dbReference type="GO" id="GO:0005739">
    <property type="term" value="C:mitochondrion"/>
    <property type="evidence" value="ECO:0007669"/>
    <property type="project" value="TreeGrafter"/>
</dbReference>
<keyword evidence="6" id="KW-0963">Cytoplasm</keyword>
<keyword evidence="8" id="KW-0828">Tyrosine catabolism</keyword>
<dbReference type="InterPro" id="IPR034330">
    <property type="entry name" value="GST_Zeta_C"/>
</dbReference>
<gene>
    <name evidence="14" type="ORF">OXX778_LOCUS7463</name>
</gene>
<evidence type="ECO:0000256" key="2">
    <source>
        <dbReference type="ARBA" id="ARBA00001955"/>
    </source>
</evidence>
<dbReference type="PANTHER" id="PTHR42673">
    <property type="entry name" value="MALEYLACETOACETATE ISOMERASE"/>
    <property type="match status" value="1"/>
</dbReference>
<dbReference type="Gene3D" id="1.20.1050.10">
    <property type="match status" value="1"/>
</dbReference>
<evidence type="ECO:0000256" key="10">
    <source>
        <dbReference type="ARBA" id="ARBA00023235"/>
    </source>
</evidence>
<keyword evidence="10" id="KW-0413">Isomerase</keyword>